<dbReference type="OrthoDB" id="10463839at2759"/>
<accession>A0A074XZM1</accession>
<evidence type="ECO:0000313" key="2">
    <source>
        <dbReference type="Proteomes" id="UP000030641"/>
    </source>
</evidence>
<proteinExistence type="predicted"/>
<dbReference type="EMBL" id="KL584783">
    <property type="protein sequence ID" value="KEQ90993.1"/>
    <property type="molecule type" value="Genomic_DNA"/>
</dbReference>
<gene>
    <name evidence="1" type="ORF">AUEXF2481DRAFT_44552</name>
</gene>
<keyword evidence="2" id="KW-1185">Reference proteome</keyword>
<organism evidence="1 2">
    <name type="scientific">Aureobasidium subglaciale (strain EXF-2481)</name>
    <name type="common">Aureobasidium pullulans var. subglaciale</name>
    <dbReference type="NCBI Taxonomy" id="1043005"/>
    <lineage>
        <taxon>Eukaryota</taxon>
        <taxon>Fungi</taxon>
        <taxon>Dikarya</taxon>
        <taxon>Ascomycota</taxon>
        <taxon>Pezizomycotina</taxon>
        <taxon>Dothideomycetes</taxon>
        <taxon>Dothideomycetidae</taxon>
        <taxon>Dothideales</taxon>
        <taxon>Saccotheciaceae</taxon>
        <taxon>Aureobasidium</taxon>
    </lineage>
</organism>
<dbReference type="Proteomes" id="UP000030641">
    <property type="component" value="Unassembled WGS sequence"/>
</dbReference>
<dbReference type="HOGENOM" id="CLU_1602376_0_0_1"/>
<evidence type="ECO:0000313" key="1">
    <source>
        <dbReference type="EMBL" id="KEQ90993.1"/>
    </source>
</evidence>
<dbReference type="GeneID" id="25367711"/>
<name>A0A074XZM1_AURSE</name>
<sequence length="166" mass="18814">MPRHYQASVVLRINCFASYLRQQTSTNSRLSIFHSNNIKPSNLHFANPHFLNHDQPFHASSIKTPERHTATMTNSNSTTTTTNGTHTNSITLSSLISQANVIAAQAHSRQDFWNTFNIRSEENLYKFEIARRLLVSDSDFALKLLQITLEVAEQVDRDSENLLAGK</sequence>
<protein>
    <submittedName>
        <fullName evidence="1">Uncharacterized protein</fullName>
    </submittedName>
</protein>
<dbReference type="RefSeq" id="XP_013339469.1">
    <property type="nucleotide sequence ID" value="XM_013484015.1"/>
</dbReference>
<dbReference type="AlphaFoldDB" id="A0A074XZM1"/>
<reference evidence="1 2" key="1">
    <citation type="journal article" date="2014" name="BMC Genomics">
        <title>Genome sequencing of four Aureobasidium pullulans varieties: biotechnological potential, stress tolerance, and description of new species.</title>
        <authorList>
            <person name="Gostin Ar C."/>
            <person name="Ohm R.A."/>
            <person name="Kogej T."/>
            <person name="Sonjak S."/>
            <person name="Turk M."/>
            <person name="Zajc J."/>
            <person name="Zalar P."/>
            <person name="Grube M."/>
            <person name="Sun H."/>
            <person name="Han J."/>
            <person name="Sharma A."/>
            <person name="Chiniquy J."/>
            <person name="Ngan C.Y."/>
            <person name="Lipzen A."/>
            <person name="Barry K."/>
            <person name="Grigoriev I.V."/>
            <person name="Gunde-Cimerman N."/>
        </authorList>
    </citation>
    <scope>NUCLEOTIDE SEQUENCE [LARGE SCALE GENOMIC DNA]</scope>
    <source>
        <strain evidence="1 2">EXF-2481</strain>
    </source>
</reference>
<dbReference type="InParanoid" id="A0A074XZM1"/>